<sequence length="344" mass="38719">MDQDNLNDLIQHQAYLYRLSSSEVVTLLKAFDSNTSQMLSQLRDLLDDLNDAEKTALMSGQYTTNNLKDIQTLIQEWQQKLSAVLLDGFNVSATALAIYEAQYIARKFADQAIKADGKALMSQVQNIPLTGGALVDSLFSKIADDTRLKVENVIRDGINQGQTNQQIMQRIRGTKQFNYQDGLLNQSRNSIDAMVRTARSHVSNVTYVSTFESLGAKYLKFVSVLDSRTSKICASLDGTIWKVGDPDIRKPPLHPHCRSILVGVDESGETIGQRPSNNGTDIKTVDSNTSFKEWFSKQDEAFQKNWLGPARYRLYKDGKYTLDKFIDPLSGQRFTLRELITLNN</sequence>
<name>A0ABU6DRD7_9GAMM</name>
<evidence type="ECO:0000259" key="1">
    <source>
        <dbReference type="Pfam" id="PF04233"/>
    </source>
</evidence>
<organism evidence="2 3">
    <name type="scientific">Acinetobacter pollinis</name>
    <dbReference type="NCBI Taxonomy" id="2605270"/>
    <lineage>
        <taxon>Bacteria</taxon>
        <taxon>Pseudomonadati</taxon>
        <taxon>Pseudomonadota</taxon>
        <taxon>Gammaproteobacteria</taxon>
        <taxon>Moraxellales</taxon>
        <taxon>Moraxellaceae</taxon>
        <taxon>Acinetobacter</taxon>
    </lineage>
</organism>
<feature type="domain" description="Phage head morphogenesis" evidence="1">
    <location>
        <begin position="149"/>
        <end position="260"/>
    </location>
</feature>
<evidence type="ECO:0000313" key="3">
    <source>
        <dbReference type="Proteomes" id="UP001339883"/>
    </source>
</evidence>
<keyword evidence="3" id="KW-1185">Reference proteome</keyword>
<dbReference type="RefSeq" id="WP_325774552.1">
    <property type="nucleotide sequence ID" value="NZ_VTDN01000002.1"/>
</dbReference>
<accession>A0ABU6DRD7</accession>
<protein>
    <submittedName>
        <fullName evidence="2">Minor capsid protein</fullName>
    </submittedName>
</protein>
<comment type="caution">
    <text evidence="2">The sequence shown here is derived from an EMBL/GenBank/DDBJ whole genome shotgun (WGS) entry which is preliminary data.</text>
</comment>
<gene>
    <name evidence="2" type="ORF">I2F25_02685</name>
</gene>
<dbReference type="InterPro" id="IPR006528">
    <property type="entry name" value="Phage_head_morphogenesis_dom"/>
</dbReference>
<evidence type="ECO:0000313" key="2">
    <source>
        <dbReference type="EMBL" id="MEB5475973.1"/>
    </source>
</evidence>
<dbReference type="NCBIfam" id="TIGR01641">
    <property type="entry name" value="phageSPP1_gp7"/>
    <property type="match status" value="1"/>
</dbReference>
<dbReference type="Pfam" id="PF04233">
    <property type="entry name" value="Phage_Mu_F"/>
    <property type="match status" value="1"/>
</dbReference>
<dbReference type="Proteomes" id="UP001339883">
    <property type="component" value="Unassembled WGS sequence"/>
</dbReference>
<proteinExistence type="predicted"/>
<dbReference type="EMBL" id="VTDN01000002">
    <property type="protein sequence ID" value="MEB5475973.1"/>
    <property type="molecule type" value="Genomic_DNA"/>
</dbReference>
<reference evidence="2 3" key="1">
    <citation type="submission" date="2019-08" db="EMBL/GenBank/DDBJ databases">
        <title>Five species of Acinetobacter isolated from floral nectar and animal pollinators.</title>
        <authorList>
            <person name="Hendry T.A."/>
        </authorList>
    </citation>
    <scope>NUCLEOTIDE SEQUENCE [LARGE SCALE GENOMIC DNA]</scope>
    <source>
        <strain evidence="2 3">MD18.27</strain>
    </source>
</reference>